<gene>
    <name evidence="2" type="ORF">ACFQV2_35255</name>
</gene>
<comment type="caution">
    <text evidence="2">The sequence shown here is derived from an EMBL/GenBank/DDBJ whole genome shotgun (WGS) entry which is preliminary data.</text>
</comment>
<accession>A0ABW2TVI4</accession>
<keyword evidence="3" id="KW-1185">Reference proteome</keyword>
<feature type="compositionally biased region" description="Gly residues" evidence="1">
    <location>
        <begin position="1"/>
        <end position="16"/>
    </location>
</feature>
<dbReference type="EMBL" id="JBHTEY010000004">
    <property type="protein sequence ID" value="MFC7617885.1"/>
    <property type="molecule type" value="Genomic_DNA"/>
</dbReference>
<evidence type="ECO:0000256" key="1">
    <source>
        <dbReference type="SAM" id="MobiDB-lite"/>
    </source>
</evidence>
<dbReference type="Proteomes" id="UP001596512">
    <property type="component" value="Unassembled WGS sequence"/>
</dbReference>
<reference evidence="3" key="1">
    <citation type="journal article" date="2019" name="Int. J. Syst. Evol. Microbiol.">
        <title>The Global Catalogue of Microorganisms (GCM) 10K type strain sequencing project: providing services to taxonomists for standard genome sequencing and annotation.</title>
        <authorList>
            <consortium name="The Broad Institute Genomics Platform"/>
            <consortium name="The Broad Institute Genome Sequencing Center for Infectious Disease"/>
            <person name="Wu L."/>
            <person name="Ma J."/>
        </authorList>
    </citation>
    <scope>NUCLEOTIDE SEQUENCE [LARGE SCALE GENOMIC DNA]</scope>
    <source>
        <strain evidence="3">JCM 17695</strain>
    </source>
</reference>
<proteinExistence type="predicted"/>
<name>A0ABW2TVI4_9PSEU</name>
<evidence type="ECO:0000313" key="3">
    <source>
        <dbReference type="Proteomes" id="UP001596512"/>
    </source>
</evidence>
<organism evidence="2 3">
    <name type="scientific">Actinokineospora soli</name>
    <dbReference type="NCBI Taxonomy" id="1048753"/>
    <lineage>
        <taxon>Bacteria</taxon>
        <taxon>Bacillati</taxon>
        <taxon>Actinomycetota</taxon>
        <taxon>Actinomycetes</taxon>
        <taxon>Pseudonocardiales</taxon>
        <taxon>Pseudonocardiaceae</taxon>
        <taxon>Actinokineospora</taxon>
    </lineage>
</organism>
<sequence>MPMMGGMGAGGGGQGGDNERKSGQWKVQGSLFDDVDPAAGFDGVIGAVQPKG</sequence>
<feature type="region of interest" description="Disordered" evidence="1">
    <location>
        <begin position="1"/>
        <end position="27"/>
    </location>
</feature>
<protein>
    <submittedName>
        <fullName evidence="2">Uncharacterized protein</fullName>
    </submittedName>
</protein>
<evidence type="ECO:0000313" key="2">
    <source>
        <dbReference type="EMBL" id="MFC7617885.1"/>
    </source>
</evidence>